<dbReference type="OrthoDB" id="7284455at2"/>
<dbReference type="AlphaFoldDB" id="A0A1V2H5S4"/>
<dbReference type="RefSeq" id="WP_076956547.1">
    <property type="nucleotide sequence ID" value="NZ_MLCO01000048.1"/>
</dbReference>
<evidence type="ECO:0000313" key="2">
    <source>
        <dbReference type="EMBL" id="ONG56203.1"/>
    </source>
</evidence>
<accession>A0A1V2H5S4</accession>
<dbReference type="Proteomes" id="UP000188879">
    <property type="component" value="Unassembled WGS sequence"/>
</dbReference>
<reference evidence="2 3" key="1">
    <citation type="submission" date="2016-10" db="EMBL/GenBank/DDBJ databases">
        <title>Draft Genome sequence of Roseomonas sp. strain M3.</title>
        <authorList>
            <person name="Subhash Y."/>
            <person name="Lee S."/>
        </authorList>
    </citation>
    <scope>NUCLEOTIDE SEQUENCE [LARGE SCALE GENOMIC DNA]</scope>
    <source>
        <strain evidence="2 3">M3</strain>
    </source>
</reference>
<feature type="region of interest" description="Disordered" evidence="1">
    <location>
        <begin position="21"/>
        <end position="53"/>
    </location>
</feature>
<evidence type="ECO:0000313" key="3">
    <source>
        <dbReference type="Proteomes" id="UP000188879"/>
    </source>
</evidence>
<feature type="region of interest" description="Disordered" evidence="1">
    <location>
        <begin position="68"/>
        <end position="98"/>
    </location>
</feature>
<name>A0A1V2H5S4_9PROT</name>
<gene>
    <name evidence="2" type="ORF">BKE38_06400</name>
</gene>
<organism evidence="2 3">
    <name type="scientific">Teichococcus deserti</name>
    <dbReference type="NCBI Taxonomy" id="1817963"/>
    <lineage>
        <taxon>Bacteria</taxon>
        <taxon>Pseudomonadati</taxon>
        <taxon>Pseudomonadota</taxon>
        <taxon>Alphaproteobacteria</taxon>
        <taxon>Acetobacterales</taxon>
        <taxon>Roseomonadaceae</taxon>
        <taxon>Roseomonas</taxon>
    </lineage>
</organism>
<proteinExistence type="predicted"/>
<evidence type="ECO:0000256" key="1">
    <source>
        <dbReference type="SAM" id="MobiDB-lite"/>
    </source>
</evidence>
<protein>
    <submittedName>
        <fullName evidence="2">Uncharacterized protein</fullName>
    </submittedName>
</protein>
<dbReference type="EMBL" id="MLCO01000048">
    <property type="protein sequence ID" value="ONG56203.1"/>
    <property type="molecule type" value="Genomic_DNA"/>
</dbReference>
<comment type="caution">
    <text evidence="2">The sequence shown here is derived from an EMBL/GenBank/DDBJ whole genome shotgun (WGS) entry which is preliminary data.</text>
</comment>
<keyword evidence="3" id="KW-1185">Reference proteome</keyword>
<sequence length="98" mass="11019">MTDMSGSRLWPLALMGWLAAYPPETQDEQPGASPMLEEQEAERSADEAARPGQRTAWLRAARQRYAALTPEERHAQRQAQEVQRRAGFGPRSVDPMRG</sequence>